<dbReference type="GO" id="GO:0008270">
    <property type="term" value="F:zinc ion binding"/>
    <property type="evidence" value="ECO:0007669"/>
    <property type="project" value="InterPro"/>
</dbReference>
<dbReference type="InterPro" id="IPR000834">
    <property type="entry name" value="Peptidase_M14"/>
</dbReference>
<keyword evidence="6" id="KW-0732">Signal</keyword>
<evidence type="ECO:0000256" key="4">
    <source>
        <dbReference type="ARBA" id="ARBA00022670"/>
    </source>
</evidence>
<dbReference type="GO" id="GO:0004181">
    <property type="term" value="F:metallocarboxypeptidase activity"/>
    <property type="evidence" value="ECO:0007669"/>
    <property type="project" value="InterPro"/>
</dbReference>
<dbReference type="PANTHER" id="PTHR11705">
    <property type="entry name" value="PROTEASE FAMILY M14 CARBOXYPEPTIDASE A,B"/>
    <property type="match status" value="1"/>
</dbReference>
<keyword evidence="5" id="KW-0479">Metal-binding</keyword>
<dbReference type="SUPFAM" id="SSF54897">
    <property type="entry name" value="Protease propeptides/inhibitors"/>
    <property type="match status" value="1"/>
</dbReference>
<evidence type="ECO:0000313" key="13">
    <source>
        <dbReference type="Proteomes" id="UP000050640"/>
    </source>
</evidence>
<dbReference type="STRING" id="1147741.A0A0R3RJX2"/>
<evidence type="ECO:0000256" key="10">
    <source>
        <dbReference type="ARBA" id="ARBA00023157"/>
    </source>
</evidence>
<evidence type="ECO:0000313" key="14">
    <source>
        <dbReference type="WBParaSite" id="EEL_0000178101-mRNA-1"/>
    </source>
</evidence>
<keyword evidence="7" id="KW-0378">Hydrolase</keyword>
<comment type="caution">
    <text evidence="11">Lacks conserved residue(s) required for the propagation of feature annotation.</text>
</comment>
<keyword evidence="3" id="KW-0121">Carboxypeptidase</keyword>
<dbReference type="FunFam" id="3.40.630.10:FF:000084">
    <property type="entry name" value="Carboxypeptidase B2"/>
    <property type="match status" value="1"/>
</dbReference>
<dbReference type="Pfam" id="PF00246">
    <property type="entry name" value="Peptidase_M14"/>
    <property type="match status" value="1"/>
</dbReference>
<dbReference type="Gene3D" id="3.30.70.340">
    <property type="entry name" value="Metallocarboxypeptidase-like"/>
    <property type="match status" value="1"/>
</dbReference>
<keyword evidence="13" id="KW-1185">Reference proteome</keyword>
<comment type="cofactor">
    <cofactor evidence="1">
        <name>Zn(2+)</name>
        <dbReference type="ChEBI" id="CHEBI:29105"/>
    </cofactor>
</comment>
<dbReference type="InterPro" id="IPR003146">
    <property type="entry name" value="M14A_act_pep"/>
</dbReference>
<dbReference type="InterPro" id="IPR036990">
    <property type="entry name" value="M14A-like_propep"/>
</dbReference>
<comment type="similarity">
    <text evidence="2 11">Belongs to the peptidase M14 family.</text>
</comment>
<feature type="domain" description="Peptidase M14" evidence="12">
    <location>
        <begin position="117"/>
        <end position="284"/>
    </location>
</feature>
<evidence type="ECO:0000256" key="5">
    <source>
        <dbReference type="ARBA" id="ARBA00022723"/>
    </source>
</evidence>
<sequence length="284" mass="33070">MVPEGKKQLAIFNELYYESIESQLNFWRAPTDVGQAVDIMLQPPTIRSLTDLFTRNNITFKIIIDDVEKLIYEREGKPRRSNLQNYESALNSNMGSFWKRSKDAASIGNKAKYGFGDYHSYDIILAWLADIQRFYPTMAKVFTIGRTYEGRDIKGIKIGNPIDKTDKRIVWIDGGIHAREWASIHTVLYFIDQLIAQYGTDPQITSYVDMLNFYIVPVVNPDGYEYSRSDQSPHARFWRKNRGKAVCSKDRWHRKRCCSGVDLNRNFDFYWGGLLHTIIQLIHC</sequence>
<accession>A0A0R3RJX2</accession>
<dbReference type="WBParaSite" id="EEL_0000178101-mRNA-1">
    <property type="protein sequence ID" value="EEL_0000178101-mRNA-1"/>
    <property type="gene ID" value="EEL_0000178101"/>
</dbReference>
<organism evidence="13 14">
    <name type="scientific">Elaeophora elaphi</name>
    <dbReference type="NCBI Taxonomy" id="1147741"/>
    <lineage>
        <taxon>Eukaryota</taxon>
        <taxon>Metazoa</taxon>
        <taxon>Ecdysozoa</taxon>
        <taxon>Nematoda</taxon>
        <taxon>Chromadorea</taxon>
        <taxon>Rhabditida</taxon>
        <taxon>Spirurina</taxon>
        <taxon>Spiruromorpha</taxon>
        <taxon>Filarioidea</taxon>
        <taxon>Onchocercidae</taxon>
        <taxon>Elaeophora</taxon>
    </lineage>
</organism>
<evidence type="ECO:0000256" key="8">
    <source>
        <dbReference type="ARBA" id="ARBA00022833"/>
    </source>
</evidence>
<dbReference type="Proteomes" id="UP000050640">
    <property type="component" value="Unplaced"/>
</dbReference>
<dbReference type="SUPFAM" id="SSF53187">
    <property type="entry name" value="Zn-dependent exopeptidases"/>
    <property type="match status" value="1"/>
</dbReference>
<dbReference type="GO" id="GO:0006508">
    <property type="term" value="P:proteolysis"/>
    <property type="evidence" value="ECO:0007669"/>
    <property type="project" value="UniProtKB-KW"/>
</dbReference>
<evidence type="ECO:0000256" key="1">
    <source>
        <dbReference type="ARBA" id="ARBA00001947"/>
    </source>
</evidence>
<evidence type="ECO:0000256" key="2">
    <source>
        <dbReference type="ARBA" id="ARBA00005988"/>
    </source>
</evidence>
<evidence type="ECO:0000259" key="12">
    <source>
        <dbReference type="PROSITE" id="PS52035"/>
    </source>
</evidence>
<proteinExistence type="inferred from homology"/>
<evidence type="ECO:0000256" key="7">
    <source>
        <dbReference type="ARBA" id="ARBA00022801"/>
    </source>
</evidence>
<keyword evidence="4" id="KW-0645">Protease</keyword>
<name>A0A0R3RJX2_9BILA</name>
<dbReference type="PANTHER" id="PTHR11705:SF54">
    <property type="entry name" value="SHKT DOMAIN-CONTAINING PROTEIN"/>
    <property type="match status" value="1"/>
</dbReference>
<evidence type="ECO:0000256" key="3">
    <source>
        <dbReference type="ARBA" id="ARBA00022645"/>
    </source>
</evidence>
<dbReference type="SMART" id="SM00631">
    <property type="entry name" value="Zn_pept"/>
    <property type="match status" value="1"/>
</dbReference>
<dbReference type="PROSITE" id="PS52035">
    <property type="entry name" value="PEPTIDASE_M14"/>
    <property type="match status" value="1"/>
</dbReference>
<keyword evidence="9" id="KW-0482">Metalloprotease</keyword>
<evidence type="ECO:0000256" key="9">
    <source>
        <dbReference type="ARBA" id="ARBA00023049"/>
    </source>
</evidence>
<dbReference type="Gene3D" id="3.40.630.10">
    <property type="entry name" value="Zn peptidases"/>
    <property type="match status" value="1"/>
</dbReference>
<evidence type="ECO:0000256" key="6">
    <source>
        <dbReference type="ARBA" id="ARBA00022729"/>
    </source>
</evidence>
<dbReference type="GO" id="GO:0005615">
    <property type="term" value="C:extracellular space"/>
    <property type="evidence" value="ECO:0007669"/>
    <property type="project" value="TreeGrafter"/>
</dbReference>
<protein>
    <submittedName>
        <fullName evidence="14">Peptidase_M14 domain-containing protein</fullName>
    </submittedName>
</protein>
<dbReference type="Pfam" id="PF02244">
    <property type="entry name" value="Propep_M14"/>
    <property type="match status" value="1"/>
</dbReference>
<dbReference type="PRINTS" id="PR00765">
    <property type="entry name" value="CRBOXYPTASEA"/>
</dbReference>
<evidence type="ECO:0000256" key="11">
    <source>
        <dbReference type="PROSITE-ProRule" id="PRU01379"/>
    </source>
</evidence>
<reference evidence="14" key="1">
    <citation type="submission" date="2017-02" db="UniProtKB">
        <authorList>
            <consortium name="WormBaseParasite"/>
        </authorList>
    </citation>
    <scope>IDENTIFICATION</scope>
</reference>
<keyword evidence="10" id="KW-1015">Disulfide bond</keyword>
<dbReference type="AlphaFoldDB" id="A0A0R3RJX2"/>
<keyword evidence="8" id="KW-0862">Zinc</keyword>